<name>A0A2N0B6H8_9LEPT</name>
<evidence type="ECO:0008006" key="4">
    <source>
        <dbReference type="Google" id="ProtNLM"/>
    </source>
</evidence>
<reference evidence="1" key="3">
    <citation type="submission" date="2023-10" db="EMBL/GenBank/DDBJ databases">
        <authorList>
            <person name="Picardeau M."/>
            <person name="Thibeaux R."/>
        </authorList>
    </citation>
    <scope>NUCLEOTIDE SEQUENCE</scope>
    <source>
        <strain evidence="1">ATI7-C-A5</strain>
    </source>
</reference>
<protein>
    <recommendedName>
        <fullName evidence="4">Polyhydroxyalkanoic acid system protein</fullName>
    </recommendedName>
</protein>
<comment type="caution">
    <text evidence="2">The sequence shown here is derived from an EMBL/GenBank/DDBJ whole genome shotgun (WGS) entry which is preliminary data.</text>
</comment>
<dbReference type="AlphaFoldDB" id="A0A2N0B6H8"/>
<reference evidence="2" key="1">
    <citation type="submission" date="2017-07" db="EMBL/GenBank/DDBJ databases">
        <title>Leptospira spp. isolated from tropical soils.</title>
        <authorList>
            <person name="Thibeaux R."/>
            <person name="Iraola G."/>
            <person name="Ferres I."/>
            <person name="Bierque E."/>
            <person name="Girault D."/>
            <person name="Soupe-Gilbert M.-E."/>
            <person name="Picardeau M."/>
            <person name="Goarant C."/>
        </authorList>
    </citation>
    <scope>NUCLEOTIDE SEQUENCE [LARGE SCALE GENOMIC DNA]</scope>
    <source>
        <strain evidence="2">ATI7-C-A5</strain>
    </source>
</reference>
<reference evidence="1 3" key="2">
    <citation type="journal article" date="2018" name="Microb. Genom.">
        <title>Deciphering the unexplored Leptospira diversity from soils uncovers genomic evolution to virulence.</title>
        <authorList>
            <person name="Thibeaux R."/>
            <person name="Iraola G."/>
            <person name="Ferres I."/>
            <person name="Bierque E."/>
            <person name="Girault D."/>
            <person name="Soupe-Gilbert M.E."/>
            <person name="Picardeau M."/>
            <person name="Goarant C."/>
        </authorList>
    </citation>
    <scope>NUCLEOTIDE SEQUENCE [LARGE SCALE GENOMIC DNA]</scope>
    <source>
        <strain evidence="1 3">ATI7-C-A5</strain>
    </source>
</reference>
<keyword evidence="3" id="KW-1185">Reference proteome</keyword>
<evidence type="ECO:0000313" key="2">
    <source>
        <dbReference type="EMBL" id="PJZ92141.1"/>
    </source>
</evidence>
<sequence>MKTIRLNDDSPETFLKKMKKALGNGELGSIVNFDLDEEKLTIRFTGLGESKLWYSIRKSEDGFEAVKLGERIAFTHFAFRSGIETELRGLMERFGGKISDE</sequence>
<evidence type="ECO:0000313" key="1">
    <source>
        <dbReference type="EMBL" id="MDV6235253.1"/>
    </source>
</evidence>
<dbReference type="EMBL" id="NPEF02000005">
    <property type="protein sequence ID" value="MDV6235253.1"/>
    <property type="molecule type" value="Genomic_DNA"/>
</dbReference>
<accession>A0A2N0B6H8</accession>
<gene>
    <name evidence="1" type="ORF">CH379_006395</name>
    <name evidence="2" type="ORF">CH379_14780</name>
</gene>
<evidence type="ECO:0000313" key="3">
    <source>
        <dbReference type="Proteomes" id="UP000232122"/>
    </source>
</evidence>
<dbReference type="EMBL" id="NPEF01000167">
    <property type="protein sequence ID" value="PJZ92141.1"/>
    <property type="molecule type" value="Genomic_DNA"/>
</dbReference>
<dbReference type="RefSeq" id="WP_100765418.1">
    <property type="nucleotide sequence ID" value="NZ_NPEF02000005.1"/>
</dbReference>
<dbReference type="OrthoDB" id="330564at2"/>
<organism evidence="2">
    <name type="scientific">Leptospira ellisii</name>
    <dbReference type="NCBI Taxonomy" id="2023197"/>
    <lineage>
        <taxon>Bacteria</taxon>
        <taxon>Pseudomonadati</taxon>
        <taxon>Spirochaetota</taxon>
        <taxon>Spirochaetia</taxon>
        <taxon>Leptospirales</taxon>
        <taxon>Leptospiraceae</taxon>
        <taxon>Leptospira</taxon>
    </lineage>
</organism>
<dbReference type="Proteomes" id="UP000232122">
    <property type="component" value="Unassembled WGS sequence"/>
</dbReference>
<proteinExistence type="predicted"/>